<keyword evidence="3" id="KW-0804">Transcription</keyword>
<feature type="region of interest" description="Disordered" evidence="5">
    <location>
        <begin position="120"/>
        <end position="139"/>
    </location>
</feature>
<dbReference type="AlphaFoldDB" id="A0A087GC36"/>
<keyword evidence="4" id="KW-0539">Nucleus</keyword>
<dbReference type="InterPro" id="IPR036093">
    <property type="entry name" value="NAC_dom_sf"/>
</dbReference>
<dbReference type="InterPro" id="IPR003441">
    <property type="entry name" value="NAC-dom"/>
</dbReference>
<sequence>MSDYYEEDEGIHFEPYDDELIKDYLIPKLSGKGCGDFILHKDVYAMAPWLMEQNMDPFFPKNEWYYFVTRTQVSQKNIGRGKKTKRQIMETDDDGIHRGNWRANATTDIKDRKTGKIIGRKQTLTYTRRNKKEKREGSESSWIMKEYMLPGGENFQELVLCKINIYKSKKNHDHEASTSTSTSTYHHHHHESVLASSSSSEASSSGTSIAAGEGNAPLGHGSSVPTGSEEGIDWIQYLDLTVEEC</sequence>
<dbReference type="Gene3D" id="2.170.150.80">
    <property type="entry name" value="NAC domain"/>
    <property type="match status" value="1"/>
</dbReference>
<evidence type="ECO:0000256" key="5">
    <source>
        <dbReference type="SAM" id="MobiDB-lite"/>
    </source>
</evidence>
<evidence type="ECO:0000313" key="7">
    <source>
        <dbReference type="EMBL" id="KFK27438.1"/>
    </source>
</evidence>
<keyword evidence="1" id="KW-0805">Transcription regulation</keyword>
<dbReference type="SUPFAM" id="SSF101941">
    <property type="entry name" value="NAC domain"/>
    <property type="match status" value="1"/>
</dbReference>
<dbReference type="OMA" id="WRINAKE"/>
<protein>
    <recommendedName>
        <fullName evidence="6">NAC domain-containing protein</fullName>
    </recommendedName>
</protein>
<gene>
    <name evidence="7" type="ordered locus">AALP_Aa8g382300</name>
</gene>
<evidence type="ECO:0000259" key="6">
    <source>
        <dbReference type="PROSITE" id="PS51005"/>
    </source>
</evidence>
<dbReference type="OrthoDB" id="1113788at2759"/>
<feature type="region of interest" description="Disordered" evidence="5">
    <location>
        <begin position="173"/>
        <end position="227"/>
    </location>
</feature>
<evidence type="ECO:0000256" key="3">
    <source>
        <dbReference type="ARBA" id="ARBA00023163"/>
    </source>
</evidence>
<dbReference type="EMBL" id="CM002876">
    <property type="protein sequence ID" value="KFK27438.1"/>
    <property type="molecule type" value="Genomic_DNA"/>
</dbReference>
<evidence type="ECO:0000313" key="8">
    <source>
        <dbReference type="Proteomes" id="UP000029120"/>
    </source>
</evidence>
<dbReference type="Gramene" id="KFK27438">
    <property type="protein sequence ID" value="KFK27438"/>
    <property type="gene ID" value="AALP_AA8G382300"/>
</dbReference>
<accession>A0A087GC36</accession>
<keyword evidence="8" id="KW-1185">Reference proteome</keyword>
<reference evidence="8" key="1">
    <citation type="journal article" date="2015" name="Nat. Plants">
        <title>Genome expansion of Arabis alpina linked with retrotransposition and reduced symmetric DNA methylation.</title>
        <authorList>
            <person name="Willing E.M."/>
            <person name="Rawat V."/>
            <person name="Mandakova T."/>
            <person name="Maumus F."/>
            <person name="James G.V."/>
            <person name="Nordstroem K.J."/>
            <person name="Becker C."/>
            <person name="Warthmann N."/>
            <person name="Chica C."/>
            <person name="Szarzynska B."/>
            <person name="Zytnicki M."/>
            <person name="Albani M.C."/>
            <person name="Kiefer C."/>
            <person name="Bergonzi S."/>
            <person name="Castaings L."/>
            <person name="Mateos J.L."/>
            <person name="Berns M.C."/>
            <person name="Bujdoso N."/>
            <person name="Piofczyk T."/>
            <person name="de Lorenzo L."/>
            <person name="Barrero-Sicilia C."/>
            <person name="Mateos I."/>
            <person name="Piednoel M."/>
            <person name="Hagmann J."/>
            <person name="Chen-Min-Tao R."/>
            <person name="Iglesias-Fernandez R."/>
            <person name="Schuster S.C."/>
            <person name="Alonso-Blanco C."/>
            <person name="Roudier F."/>
            <person name="Carbonero P."/>
            <person name="Paz-Ares J."/>
            <person name="Davis S.J."/>
            <person name="Pecinka A."/>
            <person name="Quesneville H."/>
            <person name="Colot V."/>
            <person name="Lysak M.A."/>
            <person name="Weigel D."/>
            <person name="Coupland G."/>
            <person name="Schneeberger K."/>
        </authorList>
    </citation>
    <scope>NUCLEOTIDE SEQUENCE [LARGE SCALE GENOMIC DNA]</scope>
    <source>
        <strain evidence="8">cv. Pajares</strain>
    </source>
</reference>
<name>A0A087GC36_ARAAL</name>
<feature type="domain" description="NAC" evidence="6">
    <location>
        <begin position="7"/>
        <end position="166"/>
    </location>
</feature>
<dbReference type="PANTHER" id="PTHR31719">
    <property type="entry name" value="NAC TRANSCRIPTION FACTOR 56"/>
    <property type="match status" value="1"/>
</dbReference>
<evidence type="ECO:0000256" key="4">
    <source>
        <dbReference type="ARBA" id="ARBA00023242"/>
    </source>
</evidence>
<organism evidence="7 8">
    <name type="scientific">Arabis alpina</name>
    <name type="common">Alpine rock-cress</name>
    <dbReference type="NCBI Taxonomy" id="50452"/>
    <lineage>
        <taxon>Eukaryota</taxon>
        <taxon>Viridiplantae</taxon>
        <taxon>Streptophyta</taxon>
        <taxon>Embryophyta</taxon>
        <taxon>Tracheophyta</taxon>
        <taxon>Spermatophyta</taxon>
        <taxon>Magnoliopsida</taxon>
        <taxon>eudicotyledons</taxon>
        <taxon>Gunneridae</taxon>
        <taxon>Pentapetalae</taxon>
        <taxon>rosids</taxon>
        <taxon>malvids</taxon>
        <taxon>Brassicales</taxon>
        <taxon>Brassicaceae</taxon>
        <taxon>Arabideae</taxon>
        <taxon>Arabis</taxon>
    </lineage>
</organism>
<dbReference type="Pfam" id="PF02365">
    <property type="entry name" value="NAM"/>
    <property type="match status" value="1"/>
</dbReference>
<dbReference type="GO" id="GO:0003677">
    <property type="term" value="F:DNA binding"/>
    <property type="evidence" value="ECO:0007669"/>
    <property type="project" value="UniProtKB-KW"/>
</dbReference>
<evidence type="ECO:0000256" key="2">
    <source>
        <dbReference type="ARBA" id="ARBA00023125"/>
    </source>
</evidence>
<dbReference type="PROSITE" id="PS51005">
    <property type="entry name" value="NAC"/>
    <property type="match status" value="1"/>
</dbReference>
<feature type="compositionally biased region" description="Low complexity" evidence="5">
    <location>
        <begin position="193"/>
        <end position="214"/>
    </location>
</feature>
<proteinExistence type="predicted"/>
<keyword evidence="2" id="KW-0238">DNA-binding</keyword>
<dbReference type="GO" id="GO:0006355">
    <property type="term" value="P:regulation of DNA-templated transcription"/>
    <property type="evidence" value="ECO:0007669"/>
    <property type="project" value="InterPro"/>
</dbReference>
<evidence type="ECO:0000256" key="1">
    <source>
        <dbReference type="ARBA" id="ARBA00023015"/>
    </source>
</evidence>
<dbReference type="Proteomes" id="UP000029120">
    <property type="component" value="Chromosome 8"/>
</dbReference>
<dbReference type="PANTHER" id="PTHR31719:SF43">
    <property type="entry name" value="NAC TRANSCRIPTION FACTOR 56"/>
    <property type="match status" value="1"/>
</dbReference>